<feature type="domain" description="MULE transposase" evidence="1">
    <location>
        <begin position="41"/>
        <end position="126"/>
    </location>
</feature>
<dbReference type="AlphaFoldDB" id="A0AAQ3L588"/>
<protein>
    <recommendedName>
        <fullName evidence="1">MULE transposase domain-containing protein</fullName>
    </recommendedName>
</protein>
<dbReference type="Pfam" id="PF10551">
    <property type="entry name" value="MULE"/>
    <property type="match status" value="1"/>
</dbReference>
<dbReference type="PANTHER" id="PTHR31973:SF187">
    <property type="entry name" value="MUTATOR TRANSPOSASE MUDRA PROTEIN"/>
    <property type="match status" value="1"/>
</dbReference>
<keyword evidence="3" id="KW-1185">Reference proteome</keyword>
<dbReference type="PANTHER" id="PTHR31973">
    <property type="entry name" value="POLYPROTEIN, PUTATIVE-RELATED"/>
    <property type="match status" value="1"/>
</dbReference>
<organism evidence="2 3">
    <name type="scientific">Canna indica</name>
    <name type="common">Indian-shot</name>
    <dbReference type="NCBI Taxonomy" id="4628"/>
    <lineage>
        <taxon>Eukaryota</taxon>
        <taxon>Viridiplantae</taxon>
        <taxon>Streptophyta</taxon>
        <taxon>Embryophyta</taxon>
        <taxon>Tracheophyta</taxon>
        <taxon>Spermatophyta</taxon>
        <taxon>Magnoliopsida</taxon>
        <taxon>Liliopsida</taxon>
        <taxon>Zingiberales</taxon>
        <taxon>Cannaceae</taxon>
        <taxon>Canna</taxon>
    </lineage>
</organism>
<accession>A0AAQ3L588</accession>
<reference evidence="2 3" key="1">
    <citation type="submission" date="2023-10" db="EMBL/GenBank/DDBJ databases">
        <title>Chromosome-scale genome assembly provides insights into flower coloration mechanisms of Canna indica.</title>
        <authorList>
            <person name="Li C."/>
        </authorList>
    </citation>
    <scope>NUCLEOTIDE SEQUENCE [LARGE SCALE GENOMIC DNA]</scope>
    <source>
        <tissue evidence="2">Flower</tissue>
    </source>
</reference>
<dbReference type="EMBL" id="CP136898">
    <property type="protein sequence ID" value="WOL20679.1"/>
    <property type="molecule type" value="Genomic_DNA"/>
</dbReference>
<evidence type="ECO:0000313" key="3">
    <source>
        <dbReference type="Proteomes" id="UP001327560"/>
    </source>
</evidence>
<proteinExistence type="predicted"/>
<evidence type="ECO:0000313" key="2">
    <source>
        <dbReference type="EMBL" id="WOL20679.1"/>
    </source>
</evidence>
<sequence>MSIFSIVCNRAFTGAPPVFQQLYIGFDALKKGFMLGCRPIIGFDGCFLKTFLGGQLLAAVGRDGNNQMFPLVWTVVEGENYDSCSWFLGILFDDLSIDRGYGLTLISDQQNRVMNELQATSPRSHEDFISVGVTKFCQACMISSSCKSDVVSNNINETFNGYILKARSKPIIDMLEDI</sequence>
<dbReference type="Proteomes" id="UP001327560">
    <property type="component" value="Chromosome 9"/>
</dbReference>
<gene>
    <name evidence="2" type="ORF">Cni_G29484</name>
</gene>
<dbReference type="InterPro" id="IPR018289">
    <property type="entry name" value="MULE_transposase_dom"/>
</dbReference>
<evidence type="ECO:0000259" key="1">
    <source>
        <dbReference type="Pfam" id="PF10551"/>
    </source>
</evidence>
<name>A0AAQ3L588_9LILI</name>